<dbReference type="RefSeq" id="WP_394834863.1">
    <property type="nucleotide sequence ID" value="NZ_CP089929.1"/>
</dbReference>
<dbReference type="Gene3D" id="2.30.30.40">
    <property type="entry name" value="SH3 Domains"/>
    <property type="match status" value="1"/>
</dbReference>
<proteinExistence type="predicted"/>
<dbReference type="Proteomes" id="UP001374803">
    <property type="component" value="Chromosome"/>
</dbReference>
<dbReference type="Gene3D" id="3.90.1720.10">
    <property type="entry name" value="endopeptidase domain like (from Nostoc punctiforme)"/>
    <property type="match status" value="1"/>
</dbReference>
<feature type="signal peptide" evidence="2">
    <location>
        <begin position="1"/>
        <end position="25"/>
    </location>
</feature>
<evidence type="ECO:0000313" key="4">
    <source>
        <dbReference type="EMBL" id="WXB05221.1"/>
    </source>
</evidence>
<sequence length="331" mass="35050">MMKSLLSKSIFATAGTLFVMAPLFAGCAADSQDQPEDLATLDDDVTIDDGKDDLGPEGETPDDLDAFTSDESALDEAVIVGEKLAATSDLNLRSGPSATDSILEVVPEDADVTVEAAAPSGGWYQIKFGDKTGWGSGMFLSKHNAGSAPEEIGPEEQDADGTFDLSEVDSVSTMAAGGTNAVKRAQEWVKAKIPYCGGTNGGHDYICGGTCRRPHNKWDKYRSDCSGLVSWSWGLKAPGLTTSGFAPYAGKKSYVIKPSKLAPGDALNNSSHIFLFAGWSNKAKGLATIIQESGCGKVAQKVRTTLKVTGSKKDRFLSSRSGKVFFPIRKR</sequence>
<evidence type="ECO:0000313" key="5">
    <source>
        <dbReference type="Proteomes" id="UP001374803"/>
    </source>
</evidence>
<evidence type="ECO:0000256" key="1">
    <source>
        <dbReference type="SAM" id="MobiDB-lite"/>
    </source>
</evidence>
<keyword evidence="5" id="KW-1185">Reference proteome</keyword>
<feature type="domain" description="SH3b" evidence="3">
    <location>
        <begin position="74"/>
        <end position="144"/>
    </location>
</feature>
<feature type="region of interest" description="Disordered" evidence="1">
    <location>
        <begin position="41"/>
        <end position="63"/>
    </location>
</feature>
<dbReference type="Pfam" id="PF08239">
    <property type="entry name" value="SH3_3"/>
    <property type="match status" value="1"/>
</dbReference>
<accession>A0ABZ2L613</accession>
<feature type="chain" id="PRO_5045388673" evidence="2">
    <location>
        <begin position="26"/>
        <end position="331"/>
    </location>
</feature>
<reference evidence="4" key="1">
    <citation type="submission" date="2021-12" db="EMBL/GenBank/DDBJ databases">
        <title>Discovery of the Pendulisporaceae a myxobacterial family with distinct sporulation behavior and unique specialized metabolism.</title>
        <authorList>
            <person name="Garcia R."/>
            <person name="Popoff A."/>
            <person name="Bader C.D."/>
            <person name="Loehr J."/>
            <person name="Walesch S."/>
            <person name="Walt C."/>
            <person name="Boldt J."/>
            <person name="Bunk B."/>
            <person name="Haeckl F.J.F.P.J."/>
            <person name="Gunesch A.P."/>
            <person name="Birkelbach J."/>
            <person name="Nuebel U."/>
            <person name="Pietschmann T."/>
            <person name="Bach T."/>
            <person name="Mueller R."/>
        </authorList>
    </citation>
    <scope>NUCLEOTIDE SEQUENCE</scope>
    <source>
        <strain evidence="4">MSr11367</strain>
    </source>
</reference>
<dbReference type="PROSITE" id="PS51257">
    <property type="entry name" value="PROKAR_LIPOPROTEIN"/>
    <property type="match status" value="1"/>
</dbReference>
<keyword evidence="2" id="KW-0732">Signal</keyword>
<dbReference type="InterPro" id="IPR003646">
    <property type="entry name" value="SH3-like_bac-type"/>
</dbReference>
<protein>
    <submittedName>
        <fullName evidence="4">SH3 domain-containing protein</fullName>
    </submittedName>
</protein>
<gene>
    <name evidence="4" type="ORF">LVJ94_51035</name>
</gene>
<dbReference type="EMBL" id="CP089983">
    <property type="protein sequence ID" value="WXB05221.1"/>
    <property type="molecule type" value="Genomic_DNA"/>
</dbReference>
<evidence type="ECO:0000259" key="3">
    <source>
        <dbReference type="PROSITE" id="PS51781"/>
    </source>
</evidence>
<name>A0ABZ2L613_9BACT</name>
<evidence type="ECO:0000256" key="2">
    <source>
        <dbReference type="SAM" id="SignalP"/>
    </source>
</evidence>
<dbReference type="PROSITE" id="PS51781">
    <property type="entry name" value="SH3B"/>
    <property type="match status" value="1"/>
</dbReference>
<organism evidence="4 5">
    <name type="scientific">Pendulispora rubella</name>
    <dbReference type="NCBI Taxonomy" id="2741070"/>
    <lineage>
        <taxon>Bacteria</taxon>
        <taxon>Pseudomonadati</taxon>
        <taxon>Myxococcota</taxon>
        <taxon>Myxococcia</taxon>
        <taxon>Myxococcales</taxon>
        <taxon>Sorangiineae</taxon>
        <taxon>Pendulisporaceae</taxon>
        <taxon>Pendulispora</taxon>
    </lineage>
</organism>